<gene>
    <name evidence="1" type="ORF">JG687_00008190</name>
</gene>
<proteinExistence type="predicted"/>
<dbReference type="AlphaFoldDB" id="A0A8T1UIE6"/>
<dbReference type="Proteomes" id="UP000688947">
    <property type="component" value="Unassembled WGS sequence"/>
</dbReference>
<sequence>ERKEARRLASKRYYWRKKAVIFSWFDLYGKTSKRFPPSRDCSRVGARGCD</sequence>
<evidence type="ECO:0000313" key="2">
    <source>
        <dbReference type="Proteomes" id="UP000688947"/>
    </source>
</evidence>
<reference evidence="1" key="1">
    <citation type="submission" date="2021-01" db="EMBL/GenBank/DDBJ databases">
        <title>Phytophthora aleatoria, a newly-described species from Pinus radiata is distinct from Phytophthora cactorum isolates based on comparative genomics.</title>
        <authorList>
            <person name="Mcdougal R."/>
            <person name="Panda P."/>
            <person name="Williams N."/>
            <person name="Studholme D.J."/>
        </authorList>
    </citation>
    <scope>NUCLEOTIDE SEQUENCE</scope>
    <source>
        <strain evidence="1">NZFS 3830</strain>
    </source>
</reference>
<evidence type="ECO:0000313" key="1">
    <source>
        <dbReference type="EMBL" id="KAG6960521.1"/>
    </source>
</evidence>
<comment type="caution">
    <text evidence="1">The sequence shown here is derived from an EMBL/GenBank/DDBJ whole genome shotgun (WGS) entry which is preliminary data.</text>
</comment>
<dbReference type="EMBL" id="JAENGZ010000383">
    <property type="protein sequence ID" value="KAG6960521.1"/>
    <property type="molecule type" value="Genomic_DNA"/>
</dbReference>
<protein>
    <submittedName>
        <fullName evidence="1">Uncharacterized protein</fullName>
    </submittedName>
</protein>
<organism evidence="1 2">
    <name type="scientific">Phytophthora cactorum</name>
    <dbReference type="NCBI Taxonomy" id="29920"/>
    <lineage>
        <taxon>Eukaryota</taxon>
        <taxon>Sar</taxon>
        <taxon>Stramenopiles</taxon>
        <taxon>Oomycota</taxon>
        <taxon>Peronosporomycetes</taxon>
        <taxon>Peronosporales</taxon>
        <taxon>Peronosporaceae</taxon>
        <taxon>Phytophthora</taxon>
    </lineage>
</organism>
<name>A0A8T1UIE6_9STRA</name>
<dbReference type="OrthoDB" id="10270390at2759"/>
<feature type="non-terminal residue" evidence="1">
    <location>
        <position position="1"/>
    </location>
</feature>
<accession>A0A8T1UIE6</accession>